<dbReference type="Proteomes" id="UP000614200">
    <property type="component" value="Unassembled WGS sequence"/>
</dbReference>
<dbReference type="Pfam" id="PF13419">
    <property type="entry name" value="HAD_2"/>
    <property type="match status" value="1"/>
</dbReference>
<comment type="caution">
    <text evidence="1">The sequence shown here is derived from an EMBL/GenBank/DDBJ whole genome shotgun (WGS) entry which is preliminary data.</text>
</comment>
<dbReference type="Gene3D" id="1.10.150.240">
    <property type="entry name" value="Putative phosphatase, domain 2"/>
    <property type="match status" value="1"/>
</dbReference>
<dbReference type="PANTHER" id="PTHR43434:SF1">
    <property type="entry name" value="PHOSPHOGLYCOLATE PHOSPHATASE"/>
    <property type="match status" value="1"/>
</dbReference>
<proteinExistence type="predicted"/>
<dbReference type="SFLD" id="SFLDS00003">
    <property type="entry name" value="Haloacid_Dehalogenase"/>
    <property type="match status" value="1"/>
</dbReference>
<protein>
    <submittedName>
        <fullName evidence="1">HAD-IA family hydrolase</fullName>
    </submittedName>
</protein>
<sequence length="213" mass="24530">MYKLIIFDFDGTIMDTNDIIKESLNEASKKFRNSEISSDEYELILGKPLEQQMKDLSETKYEAMTEFYRQYYRANQESRTQIFEGVHDLLETLKNNDVKCGILTNKGRNGLEKGLKQYHIESYFEYYLSAQDVIRAKPNPEGIHKICAYYSVREEDTLMVGDSAHDIEAGKNAGVSTCLVSWTILNLSKLKKLNPDYIVDHPSEIGDIIKFAK</sequence>
<name>A0ABR9ZUE5_9FIRM</name>
<dbReference type="InterPro" id="IPR023198">
    <property type="entry name" value="PGP-like_dom2"/>
</dbReference>
<keyword evidence="1" id="KW-0378">Hydrolase</keyword>
<dbReference type="SFLD" id="SFLDG01135">
    <property type="entry name" value="C1.5.6:_HAD__Beta-PGM__Phospha"/>
    <property type="match status" value="1"/>
</dbReference>
<dbReference type="InterPro" id="IPR041492">
    <property type="entry name" value="HAD_2"/>
</dbReference>
<evidence type="ECO:0000313" key="1">
    <source>
        <dbReference type="EMBL" id="MBF4694092.1"/>
    </source>
</evidence>
<gene>
    <name evidence="1" type="ORF">ISU02_13305</name>
</gene>
<organism evidence="1 2">
    <name type="scientific">Fusibacter ferrireducens</name>
    <dbReference type="NCBI Taxonomy" id="2785058"/>
    <lineage>
        <taxon>Bacteria</taxon>
        <taxon>Bacillati</taxon>
        <taxon>Bacillota</taxon>
        <taxon>Clostridia</taxon>
        <taxon>Eubacteriales</taxon>
        <taxon>Eubacteriales Family XII. Incertae Sedis</taxon>
        <taxon>Fusibacter</taxon>
    </lineage>
</organism>
<dbReference type="InterPro" id="IPR050155">
    <property type="entry name" value="HAD-like_hydrolase_sf"/>
</dbReference>
<dbReference type="GO" id="GO:0016787">
    <property type="term" value="F:hydrolase activity"/>
    <property type="evidence" value="ECO:0007669"/>
    <property type="project" value="UniProtKB-KW"/>
</dbReference>
<keyword evidence="2" id="KW-1185">Reference proteome</keyword>
<dbReference type="EMBL" id="JADKNH010000007">
    <property type="protein sequence ID" value="MBF4694092.1"/>
    <property type="molecule type" value="Genomic_DNA"/>
</dbReference>
<dbReference type="NCBIfam" id="TIGR01549">
    <property type="entry name" value="HAD-SF-IA-v1"/>
    <property type="match status" value="1"/>
</dbReference>
<dbReference type="PANTHER" id="PTHR43434">
    <property type="entry name" value="PHOSPHOGLYCOLATE PHOSPHATASE"/>
    <property type="match status" value="1"/>
</dbReference>
<dbReference type="InterPro" id="IPR036412">
    <property type="entry name" value="HAD-like_sf"/>
</dbReference>
<reference evidence="1 2" key="1">
    <citation type="submission" date="2020-11" db="EMBL/GenBank/DDBJ databases">
        <title>Fusibacter basophilias sp. nov.</title>
        <authorList>
            <person name="Qiu D."/>
        </authorList>
    </citation>
    <scope>NUCLEOTIDE SEQUENCE [LARGE SCALE GENOMIC DNA]</scope>
    <source>
        <strain evidence="1 2">Q10-2</strain>
    </source>
</reference>
<dbReference type="NCBIfam" id="TIGR01509">
    <property type="entry name" value="HAD-SF-IA-v3"/>
    <property type="match status" value="1"/>
</dbReference>
<dbReference type="InterPro" id="IPR006439">
    <property type="entry name" value="HAD-SF_hydro_IA"/>
</dbReference>
<dbReference type="InterPro" id="IPR023214">
    <property type="entry name" value="HAD_sf"/>
</dbReference>
<accession>A0ABR9ZUE5</accession>
<dbReference type="Gene3D" id="3.40.50.1000">
    <property type="entry name" value="HAD superfamily/HAD-like"/>
    <property type="match status" value="1"/>
</dbReference>
<dbReference type="PRINTS" id="PR00413">
    <property type="entry name" value="HADHALOGNASE"/>
</dbReference>
<dbReference type="SFLD" id="SFLDG01129">
    <property type="entry name" value="C1.5:_HAD__Beta-PGM__Phosphata"/>
    <property type="match status" value="1"/>
</dbReference>
<dbReference type="RefSeq" id="WP_194702324.1">
    <property type="nucleotide sequence ID" value="NZ_JADKNH010000007.1"/>
</dbReference>
<dbReference type="SUPFAM" id="SSF56784">
    <property type="entry name" value="HAD-like"/>
    <property type="match status" value="1"/>
</dbReference>
<evidence type="ECO:0000313" key="2">
    <source>
        <dbReference type="Proteomes" id="UP000614200"/>
    </source>
</evidence>